<dbReference type="Proteomes" id="UP000683310">
    <property type="component" value="Chromosome"/>
</dbReference>
<proteinExistence type="predicted"/>
<sequence>MATVEAAIALAALVAVMVLAVGALLAVSAQVCCVDAAREAARLAARGETESAVATAHRVAPPGARVAIHLEGDLVVAEVTARAALVPITLRAAAVAAQEPGESR</sequence>
<evidence type="ECO:0000313" key="1">
    <source>
        <dbReference type="EMBL" id="QVI22894.1"/>
    </source>
</evidence>
<organism evidence="1 2">
    <name type="scientific">Nocardia tengchongensis</name>
    <dbReference type="NCBI Taxonomy" id="2055889"/>
    <lineage>
        <taxon>Bacteria</taxon>
        <taxon>Bacillati</taxon>
        <taxon>Actinomycetota</taxon>
        <taxon>Actinomycetes</taxon>
        <taxon>Mycobacteriales</taxon>
        <taxon>Nocardiaceae</taxon>
        <taxon>Nocardia</taxon>
    </lineage>
</organism>
<gene>
    <name evidence="1" type="ORF">KHQ06_07985</name>
</gene>
<dbReference type="RefSeq" id="WP_213558972.1">
    <property type="nucleotide sequence ID" value="NZ_JBHZDI010000070.1"/>
</dbReference>
<accession>A0ABX8CSI9</accession>
<dbReference type="EMBL" id="CP074371">
    <property type="protein sequence ID" value="QVI22894.1"/>
    <property type="molecule type" value="Genomic_DNA"/>
</dbReference>
<dbReference type="NCBIfam" id="NF041390">
    <property type="entry name" value="TadE_Rv3655c"/>
    <property type="match status" value="1"/>
</dbReference>
<protein>
    <submittedName>
        <fullName evidence="1">Pilus assembly protein TadE</fullName>
    </submittedName>
</protein>
<name>A0ABX8CSI9_9NOCA</name>
<reference evidence="1 2" key="1">
    <citation type="submission" date="2021-04" db="EMBL/GenBank/DDBJ databases">
        <title>Nocardia tengchongensis.</title>
        <authorList>
            <person name="Zhuang k."/>
            <person name="Ran Y."/>
            <person name="Li W."/>
        </authorList>
    </citation>
    <scope>NUCLEOTIDE SEQUENCE [LARGE SCALE GENOMIC DNA]</scope>
    <source>
        <strain evidence="1 2">CFH S0057</strain>
    </source>
</reference>
<dbReference type="InterPro" id="IPR049790">
    <property type="entry name" value="Rv3655c/TadE"/>
</dbReference>
<keyword evidence="2" id="KW-1185">Reference proteome</keyword>
<evidence type="ECO:0000313" key="2">
    <source>
        <dbReference type="Proteomes" id="UP000683310"/>
    </source>
</evidence>